<organism evidence="1 2">
    <name type="scientific">Cotesia congregata</name>
    <name type="common">Parasitoid wasp</name>
    <name type="synonym">Apanteles congregatus</name>
    <dbReference type="NCBI Taxonomy" id="51543"/>
    <lineage>
        <taxon>Eukaryota</taxon>
        <taxon>Metazoa</taxon>
        <taxon>Ecdysozoa</taxon>
        <taxon>Arthropoda</taxon>
        <taxon>Hexapoda</taxon>
        <taxon>Insecta</taxon>
        <taxon>Pterygota</taxon>
        <taxon>Neoptera</taxon>
        <taxon>Endopterygota</taxon>
        <taxon>Hymenoptera</taxon>
        <taxon>Apocrita</taxon>
        <taxon>Ichneumonoidea</taxon>
        <taxon>Braconidae</taxon>
        <taxon>Microgastrinae</taxon>
        <taxon>Cotesia</taxon>
    </lineage>
</organism>
<sequence length="118" mass="13816">MLHKIILGEISFPRVYTVGGTSNQQKKPVPYNYRVHSIHQHQEVVNRTQGLLTSVRVRSIRQTDVLSLPFARTATFDNLFIVTAVRVWNQLPEEIVTITDYNEFRSKCYKFYVDKDDK</sequence>
<keyword evidence="2" id="KW-1185">Reference proteome</keyword>
<dbReference type="Proteomes" id="UP000786811">
    <property type="component" value="Unassembled WGS sequence"/>
</dbReference>
<evidence type="ECO:0000313" key="2">
    <source>
        <dbReference type="Proteomes" id="UP000786811"/>
    </source>
</evidence>
<dbReference type="AlphaFoldDB" id="A0A8J2HN84"/>
<comment type="caution">
    <text evidence="1">The sequence shown here is derived from an EMBL/GenBank/DDBJ whole genome shotgun (WGS) entry which is preliminary data.</text>
</comment>
<proteinExistence type="predicted"/>
<evidence type="ECO:0000313" key="1">
    <source>
        <dbReference type="EMBL" id="CAG5102086.1"/>
    </source>
</evidence>
<protein>
    <submittedName>
        <fullName evidence="1">Uncharacterized protein</fullName>
    </submittedName>
</protein>
<name>A0A8J2HN84_COTCN</name>
<dbReference type="EMBL" id="CAJNRD030001123">
    <property type="protein sequence ID" value="CAG5102086.1"/>
    <property type="molecule type" value="Genomic_DNA"/>
</dbReference>
<reference evidence="1" key="1">
    <citation type="submission" date="2021-04" db="EMBL/GenBank/DDBJ databases">
        <authorList>
            <person name="Chebbi M.A.C M."/>
        </authorList>
    </citation>
    <scope>NUCLEOTIDE SEQUENCE</scope>
</reference>
<gene>
    <name evidence="1" type="ORF">HICCMSTLAB_LOCUS10839</name>
</gene>
<accession>A0A8J2HN84</accession>
<dbReference type="OrthoDB" id="7699669at2759"/>